<protein>
    <submittedName>
        <fullName evidence="1">Uncharacterized protein</fullName>
    </submittedName>
</protein>
<accession>A0A2P5YV34</accession>
<dbReference type="Proteomes" id="UP000239757">
    <property type="component" value="Unassembled WGS sequence"/>
</dbReference>
<gene>
    <name evidence="1" type="ORF">GOBAR_AA01116</name>
</gene>
<dbReference type="AlphaFoldDB" id="A0A2P5YV34"/>
<dbReference type="OrthoDB" id="1751580at2759"/>
<reference evidence="1 2" key="1">
    <citation type="submission" date="2015-01" db="EMBL/GenBank/DDBJ databases">
        <title>Genome of allotetraploid Gossypium barbadense reveals genomic plasticity and fiber elongation in cotton evolution.</title>
        <authorList>
            <person name="Chen X."/>
            <person name="Liu X."/>
            <person name="Zhao B."/>
            <person name="Zheng H."/>
            <person name="Hu Y."/>
            <person name="Lu G."/>
            <person name="Yang C."/>
            <person name="Chen J."/>
            <person name="Shan C."/>
            <person name="Zhang L."/>
            <person name="Zhou Y."/>
            <person name="Wang L."/>
            <person name="Guo W."/>
            <person name="Bai Y."/>
            <person name="Ruan J."/>
            <person name="Shangguan X."/>
            <person name="Mao Y."/>
            <person name="Jiang J."/>
            <person name="Zhu Y."/>
            <person name="Lei J."/>
            <person name="Kang H."/>
            <person name="Chen S."/>
            <person name="He X."/>
            <person name="Wang R."/>
            <person name="Wang Y."/>
            <person name="Chen J."/>
            <person name="Wang L."/>
            <person name="Yu S."/>
            <person name="Wang B."/>
            <person name="Wei J."/>
            <person name="Song S."/>
            <person name="Lu X."/>
            <person name="Gao Z."/>
            <person name="Gu W."/>
            <person name="Deng X."/>
            <person name="Ma D."/>
            <person name="Wang S."/>
            <person name="Liang W."/>
            <person name="Fang L."/>
            <person name="Cai C."/>
            <person name="Zhu X."/>
            <person name="Zhou B."/>
            <person name="Zhang Y."/>
            <person name="Chen Z."/>
            <person name="Xu S."/>
            <person name="Zhu R."/>
            <person name="Wang S."/>
            <person name="Zhang T."/>
            <person name="Zhao G."/>
        </authorList>
    </citation>
    <scope>NUCLEOTIDE SEQUENCE [LARGE SCALE GENOMIC DNA]</scope>
    <source>
        <strain evidence="2">cv. Xinhai21</strain>
        <tissue evidence="1">Leaf</tissue>
    </source>
</reference>
<name>A0A2P5YV34_GOSBA</name>
<proteinExistence type="predicted"/>
<organism evidence="1 2">
    <name type="scientific">Gossypium barbadense</name>
    <name type="common">Sea Island cotton</name>
    <name type="synonym">Hibiscus barbadensis</name>
    <dbReference type="NCBI Taxonomy" id="3634"/>
    <lineage>
        <taxon>Eukaryota</taxon>
        <taxon>Viridiplantae</taxon>
        <taxon>Streptophyta</taxon>
        <taxon>Embryophyta</taxon>
        <taxon>Tracheophyta</taxon>
        <taxon>Spermatophyta</taxon>
        <taxon>Magnoliopsida</taxon>
        <taxon>eudicotyledons</taxon>
        <taxon>Gunneridae</taxon>
        <taxon>Pentapetalae</taxon>
        <taxon>rosids</taxon>
        <taxon>malvids</taxon>
        <taxon>Malvales</taxon>
        <taxon>Malvaceae</taxon>
        <taxon>Malvoideae</taxon>
        <taxon>Gossypium</taxon>
    </lineage>
</organism>
<sequence length="160" mass="18186">MSYYFAPRHELFGKRLAFPQSTVEFLTGIFASSVLGHTQRCLILLWVKTRLRLIWCEWMMHFCIFGSNPRVCSLLRSRALLAVFRQVRKLLAATWMNGRPPVGCYKCNVDTAHLEQNGAVGFAAVVCDYDGHVVKCFPEFEEALLNPCLAEAFAIHEVLS</sequence>
<dbReference type="EMBL" id="KZ662762">
    <property type="protein sequence ID" value="PPS19457.1"/>
    <property type="molecule type" value="Genomic_DNA"/>
</dbReference>
<evidence type="ECO:0000313" key="1">
    <source>
        <dbReference type="EMBL" id="PPS19457.1"/>
    </source>
</evidence>
<evidence type="ECO:0000313" key="2">
    <source>
        <dbReference type="Proteomes" id="UP000239757"/>
    </source>
</evidence>